<proteinExistence type="predicted"/>
<dbReference type="RefSeq" id="WP_197629356.1">
    <property type="nucleotide sequence ID" value="NZ_CP063073.1"/>
</dbReference>
<protein>
    <recommendedName>
        <fullName evidence="4">FecR protein domain-containing protein</fullName>
    </recommendedName>
</protein>
<gene>
    <name evidence="2" type="ORF">IMF22_13365</name>
</gene>
<dbReference type="Proteomes" id="UP000594923">
    <property type="component" value="Chromosome"/>
</dbReference>
<name>A0A7M1KNX2_9PSED</name>
<keyword evidence="1" id="KW-0732">Signal</keyword>
<evidence type="ECO:0000256" key="1">
    <source>
        <dbReference type="SAM" id="SignalP"/>
    </source>
</evidence>
<organism evidence="2 3">
    <name type="scientific">Pseudomonas poae</name>
    <dbReference type="NCBI Taxonomy" id="200451"/>
    <lineage>
        <taxon>Bacteria</taxon>
        <taxon>Pseudomonadati</taxon>
        <taxon>Pseudomonadota</taxon>
        <taxon>Gammaproteobacteria</taxon>
        <taxon>Pseudomonadales</taxon>
        <taxon>Pseudomonadaceae</taxon>
        <taxon>Pseudomonas</taxon>
    </lineage>
</organism>
<accession>A0A7M1KNX2</accession>
<reference evidence="2 3" key="1">
    <citation type="submission" date="2020-10" db="EMBL/GenBank/DDBJ databases">
        <title>High quality whole genome sequence of Pseudomonas poae PMA22.</title>
        <authorList>
            <person name="Hernandez J.G."/>
            <person name="Rodriguez P."/>
            <person name="Cuevas C."/>
            <person name="de la Calle F."/>
            <person name="Galan B."/>
            <person name="Garcia J.L."/>
        </authorList>
    </citation>
    <scope>NUCLEOTIDE SEQUENCE [LARGE SCALE GENOMIC DNA]</scope>
    <source>
        <strain evidence="2 3">PMA22</strain>
    </source>
</reference>
<dbReference type="EMBL" id="CP063073">
    <property type="protein sequence ID" value="QOQ77945.1"/>
    <property type="molecule type" value="Genomic_DNA"/>
</dbReference>
<feature type="signal peptide" evidence="1">
    <location>
        <begin position="1"/>
        <end position="21"/>
    </location>
</feature>
<evidence type="ECO:0000313" key="3">
    <source>
        <dbReference type="Proteomes" id="UP000594923"/>
    </source>
</evidence>
<feature type="chain" id="PRO_5029880089" description="FecR protein domain-containing protein" evidence="1">
    <location>
        <begin position="22"/>
        <end position="283"/>
    </location>
</feature>
<evidence type="ECO:0000313" key="2">
    <source>
        <dbReference type="EMBL" id="QOQ77945.1"/>
    </source>
</evidence>
<dbReference type="AlphaFoldDB" id="A0A7M1KNX2"/>
<evidence type="ECO:0008006" key="4">
    <source>
        <dbReference type="Google" id="ProtNLM"/>
    </source>
</evidence>
<sequence>MKKRSIALLLASLLQLPLVHAAPANNIAVIAYAEKPLKLIRATTLYTVGPGTRLQGGDILQTGAAGIQIEGLAAATLALGPDTRILIATNSKAAQINLLNGWLKLQPVAGNNHANLAVTTGGLAFTQTNSASVVHVGKRQTEIFVEDGSQVVSELDSHSKAARNVTLGHEDFAQRVDDAPLKIVARPEQAFIDALPAQFLDPLVPLGKKVPKAPELKKEREVTYEDIAPWVVSPLNLSQQMLASRFAPRLNDPVFQQAVKTNRGGVLAWELELLHLERRKNAR</sequence>